<evidence type="ECO:0000256" key="3">
    <source>
        <dbReference type="ARBA" id="ARBA00022694"/>
    </source>
</evidence>
<evidence type="ECO:0000256" key="2">
    <source>
        <dbReference type="ARBA" id="ARBA00005642"/>
    </source>
</evidence>
<reference evidence="8 9" key="1">
    <citation type="submission" date="2015-06" db="EMBL/GenBank/DDBJ databases">
        <title>Draft genome sequence of the purine-degrading Clostridium cylindrosporum HC-1 (DSM 605).</title>
        <authorList>
            <person name="Poehlein A."/>
            <person name="Schiel-Bengelsdorf B."/>
            <person name="Bengelsdorf F."/>
            <person name="Daniel R."/>
            <person name="Duerre P."/>
        </authorList>
    </citation>
    <scope>NUCLEOTIDE SEQUENCE [LARGE SCALE GENOMIC DNA]</scope>
    <source>
        <strain evidence="8 9">DSM 605</strain>
    </source>
</reference>
<protein>
    <recommendedName>
        <fullName evidence="5">tRNA pseudouridine synthase B</fullName>
        <ecNumber evidence="5">5.4.99.25</ecNumber>
    </recommendedName>
    <alternativeName>
        <fullName evidence="5">tRNA pseudouridine(55) synthase</fullName>
        <shortName evidence="5">Psi55 synthase</shortName>
    </alternativeName>
    <alternativeName>
        <fullName evidence="5">tRNA pseudouridylate synthase</fullName>
    </alternativeName>
    <alternativeName>
        <fullName evidence="5">tRNA-uridine isomerase</fullName>
    </alternativeName>
</protein>
<dbReference type="GO" id="GO:1990481">
    <property type="term" value="P:mRNA pseudouridine synthesis"/>
    <property type="evidence" value="ECO:0007669"/>
    <property type="project" value="TreeGrafter"/>
</dbReference>
<proteinExistence type="inferred from homology"/>
<organism evidence="8 9">
    <name type="scientific">Clostridium cylindrosporum DSM 605</name>
    <dbReference type="NCBI Taxonomy" id="1121307"/>
    <lineage>
        <taxon>Bacteria</taxon>
        <taxon>Bacillati</taxon>
        <taxon>Bacillota</taxon>
        <taxon>Clostridia</taxon>
        <taxon>Eubacteriales</taxon>
        <taxon>Clostridiaceae</taxon>
        <taxon>Clostridium</taxon>
    </lineage>
</organism>
<feature type="active site" description="Nucleophile" evidence="5">
    <location>
        <position position="38"/>
    </location>
</feature>
<dbReference type="Pfam" id="PF16198">
    <property type="entry name" value="TruB_C_2"/>
    <property type="match status" value="1"/>
</dbReference>
<dbReference type="RefSeq" id="WP_053083230.1">
    <property type="nucleotide sequence ID" value="NZ_LFVU01000003.1"/>
</dbReference>
<feature type="domain" description="Pseudouridine synthase II N-terminal" evidence="6">
    <location>
        <begin position="23"/>
        <end position="173"/>
    </location>
</feature>
<evidence type="ECO:0000256" key="1">
    <source>
        <dbReference type="ARBA" id="ARBA00000385"/>
    </source>
</evidence>
<evidence type="ECO:0000313" key="9">
    <source>
        <dbReference type="Proteomes" id="UP000036756"/>
    </source>
</evidence>
<keyword evidence="9" id="KW-1185">Reference proteome</keyword>
<dbReference type="GO" id="GO:0160148">
    <property type="term" value="F:tRNA pseudouridine(55) synthase activity"/>
    <property type="evidence" value="ECO:0007669"/>
    <property type="project" value="UniProtKB-EC"/>
</dbReference>
<dbReference type="STRING" id="1121307.CLCY_7c01080"/>
<dbReference type="GO" id="GO:0031119">
    <property type="term" value="P:tRNA pseudouridine synthesis"/>
    <property type="evidence" value="ECO:0007669"/>
    <property type="project" value="UniProtKB-UniRule"/>
</dbReference>
<evidence type="ECO:0000259" key="6">
    <source>
        <dbReference type="Pfam" id="PF01509"/>
    </source>
</evidence>
<comment type="caution">
    <text evidence="8">The sequence shown here is derived from an EMBL/GenBank/DDBJ whole genome shotgun (WGS) entry which is preliminary data.</text>
</comment>
<sequence length="290" mass="32527">MNGILNILKPPGMTSHDVVSFVRRNLRTKKVGHTGTLDPGAAGVLPICIGKGTKIVEYLTEQGKEYICEVTFGNESDTCDKYGTFIYEEDKDYSHITKEMVNEKLELFKGRITQTPPIYSAIKINGQRAYDLARQGIEFEVPKREVTIYNIELLSFNLPKAQIKINCSKGTYVRSICRDLGNSLNCPAYMSFLLRTKTGPFDIDGSVILDDINLENIDNILYPINYGISMKELFIDDKFSDKVLNGNPIKLDGLSGYKDGEKVKAFIKPSTFIGVGHIKSNIFKIDKLMV</sequence>
<dbReference type="OrthoDB" id="9802309at2"/>
<feature type="domain" description="tRNA pseudouridylate synthase B C-terminal" evidence="7">
    <location>
        <begin position="174"/>
        <end position="214"/>
    </location>
</feature>
<dbReference type="PATRIC" id="fig|1121307.3.peg.2391"/>
<comment type="catalytic activity">
    <reaction evidence="1 5">
        <text>uridine(55) in tRNA = pseudouridine(55) in tRNA</text>
        <dbReference type="Rhea" id="RHEA:42532"/>
        <dbReference type="Rhea" id="RHEA-COMP:10101"/>
        <dbReference type="Rhea" id="RHEA-COMP:10102"/>
        <dbReference type="ChEBI" id="CHEBI:65314"/>
        <dbReference type="ChEBI" id="CHEBI:65315"/>
        <dbReference type="EC" id="5.4.99.25"/>
    </reaction>
</comment>
<comment type="similarity">
    <text evidence="2 5">Belongs to the pseudouridine synthase TruB family. Type 1 subfamily.</text>
</comment>
<dbReference type="PANTHER" id="PTHR13767">
    <property type="entry name" value="TRNA-PSEUDOURIDINE SYNTHASE"/>
    <property type="match status" value="1"/>
</dbReference>
<dbReference type="InterPro" id="IPR014780">
    <property type="entry name" value="tRNA_psdUridine_synth_TruB"/>
</dbReference>
<dbReference type="EMBL" id="LFVU01000003">
    <property type="protein sequence ID" value="KMT23061.1"/>
    <property type="molecule type" value="Genomic_DNA"/>
</dbReference>
<evidence type="ECO:0000256" key="5">
    <source>
        <dbReference type="HAMAP-Rule" id="MF_01080"/>
    </source>
</evidence>
<dbReference type="Proteomes" id="UP000036756">
    <property type="component" value="Unassembled WGS sequence"/>
</dbReference>
<dbReference type="NCBIfam" id="TIGR00431">
    <property type="entry name" value="TruB"/>
    <property type="match status" value="1"/>
</dbReference>
<gene>
    <name evidence="5 8" type="primary">truB</name>
    <name evidence="8" type="ORF">CLCY_7c01080</name>
</gene>
<dbReference type="EC" id="5.4.99.25" evidence="5"/>
<dbReference type="InterPro" id="IPR032819">
    <property type="entry name" value="TruB_C"/>
</dbReference>
<evidence type="ECO:0000256" key="4">
    <source>
        <dbReference type="ARBA" id="ARBA00023235"/>
    </source>
</evidence>
<keyword evidence="4 5" id="KW-0413">Isomerase</keyword>
<dbReference type="HAMAP" id="MF_01080">
    <property type="entry name" value="TruB_bact"/>
    <property type="match status" value="1"/>
</dbReference>
<keyword evidence="3 5" id="KW-0819">tRNA processing</keyword>
<comment type="function">
    <text evidence="5">Responsible for synthesis of pseudouridine from uracil-55 in the psi GC loop of transfer RNAs.</text>
</comment>
<dbReference type="SUPFAM" id="SSF55120">
    <property type="entry name" value="Pseudouridine synthase"/>
    <property type="match status" value="1"/>
</dbReference>
<dbReference type="GO" id="GO:0003723">
    <property type="term" value="F:RNA binding"/>
    <property type="evidence" value="ECO:0007669"/>
    <property type="project" value="InterPro"/>
</dbReference>
<dbReference type="CDD" id="cd02573">
    <property type="entry name" value="PseudoU_synth_EcTruB"/>
    <property type="match status" value="1"/>
</dbReference>
<evidence type="ECO:0000259" key="7">
    <source>
        <dbReference type="Pfam" id="PF16198"/>
    </source>
</evidence>
<dbReference type="Pfam" id="PF01509">
    <property type="entry name" value="TruB_N"/>
    <property type="match status" value="1"/>
</dbReference>
<accession>A0A0J8G611</accession>
<dbReference type="InterPro" id="IPR020103">
    <property type="entry name" value="PsdUridine_synth_cat_dom_sf"/>
</dbReference>
<dbReference type="InterPro" id="IPR002501">
    <property type="entry name" value="PsdUridine_synth_N"/>
</dbReference>
<dbReference type="Gene3D" id="3.30.2350.10">
    <property type="entry name" value="Pseudouridine synthase"/>
    <property type="match status" value="1"/>
</dbReference>
<dbReference type="PANTHER" id="PTHR13767:SF2">
    <property type="entry name" value="PSEUDOURIDYLATE SYNTHASE TRUB1"/>
    <property type="match status" value="1"/>
</dbReference>
<name>A0A0J8G611_CLOCY</name>
<dbReference type="AlphaFoldDB" id="A0A0J8G611"/>
<evidence type="ECO:0000313" key="8">
    <source>
        <dbReference type="EMBL" id="KMT23061.1"/>
    </source>
</evidence>